<comment type="caution">
    <text evidence="2">The sequence shown here is derived from an EMBL/GenBank/DDBJ whole genome shotgun (WGS) entry which is preliminary data.</text>
</comment>
<proteinExistence type="predicted"/>
<evidence type="ECO:0008006" key="4">
    <source>
        <dbReference type="Google" id="ProtNLM"/>
    </source>
</evidence>
<evidence type="ECO:0000313" key="2">
    <source>
        <dbReference type="EMBL" id="MBW2960337.1"/>
    </source>
</evidence>
<keyword evidence="1" id="KW-1133">Transmembrane helix</keyword>
<organism evidence="2 3">
    <name type="scientific">Mesonia aestuariivivens</name>
    <dbReference type="NCBI Taxonomy" id="2796128"/>
    <lineage>
        <taxon>Bacteria</taxon>
        <taxon>Pseudomonadati</taxon>
        <taxon>Bacteroidota</taxon>
        <taxon>Flavobacteriia</taxon>
        <taxon>Flavobacteriales</taxon>
        <taxon>Flavobacteriaceae</taxon>
        <taxon>Mesonia</taxon>
    </lineage>
</organism>
<gene>
    <name evidence="2" type="ORF">KW502_00805</name>
</gene>
<dbReference type="RefSeq" id="WP_219038625.1">
    <property type="nucleotide sequence ID" value="NZ_JAHWDF010000001.1"/>
</dbReference>
<keyword evidence="1" id="KW-0472">Membrane</keyword>
<dbReference type="Proteomes" id="UP000719267">
    <property type="component" value="Unassembled WGS sequence"/>
</dbReference>
<keyword evidence="1" id="KW-0812">Transmembrane</keyword>
<accession>A0ABS6VXM1</accession>
<evidence type="ECO:0000313" key="3">
    <source>
        <dbReference type="Proteomes" id="UP000719267"/>
    </source>
</evidence>
<evidence type="ECO:0000256" key="1">
    <source>
        <dbReference type="SAM" id="Phobius"/>
    </source>
</evidence>
<reference evidence="2 3" key="1">
    <citation type="submission" date="2021-07" db="EMBL/GenBank/DDBJ databases">
        <title>Mesonia aestuariivivens sp. nov., isolated from a tidal flat.</title>
        <authorList>
            <person name="Kim Y.-O."/>
            <person name="Yoon J.-H."/>
        </authorList>
    </citation>
    <scope>NUCLEOTIDE SEQUENCE [LARGE SCALE GENOMIC DNA]</scope>
    <source>
        <strain evidence="2 3">JHPTF-M18</strain>
    </source>
</reference>
<dbReference type="PROSITE" id="PS51257">
    <property type="entry name" value="PROKAR_LIPOPROTEIN"/>
    <property type="match status" value="1"/>
</dbReference>
<dbReference type="EMBL" id="JAHWDF010000001">
    <property type="protein sequence ID" value="MBW2960337.1"/>
    <property type="molecule type" value="Genomic_DNA"/>
</dbReference>
<feature type="transmembrane region" description="Helical" evidence="1">
    <location>
        <begin position="12"/>
        <end position="45"/>
    </location>
</feature>
<sequence length="156" mass="17417">MNNNKLPADSSAMTLGIIALVIVVVGCCCGLLTYVALILSIIGLISANKSLSLYRLQPEIYDPISVSNVNNAKIVNMVAIVLSGIISLSYSIYFIIYGALFSTMLFGLYDNYQELGEFDNWDQDSIYQDETYKYEVEEYDESTNLEDTLVLDSLEF</sequence>
<protein>
    <recommendedName>
        <fullName evidence="4">DUF5362 domain-containing protein</fullName>
    </recommendedName>
</protein>
<dbReference type="NCBIfam" id="NF040945">
    <property type="entry name" value="CCC_membrane"/>
    <property type="match status" value="1"/>
</dbReference>
<keyword evidence="3" id="KW-1185">Reference proteome</keyword>
<name>A0ABS6VXM1_9FLAO</name>
<feature type="transmembrane region" description="Helical" evidence="1">
    <location>
        <begin position="74"/>
        <end position="96"/>
    </location>
</feature>